<evidence type="ECO:0000313" key="2">
    <source>
        <dbReference type="Proteomes" id="UP001460270"/>
    </source>
</evidence>
<dbReference type="EMBL" id="JBBPFD010000318">
    <property type="protein sequence ID" value="KAK7879208.1"/>
    <property type="molecule type" value="Genomic_DNA"/>
</dbReference>
<gene>
    <name evidence="1" type="ORF">WMY93_034010</name>
</gene>
<protein>
    <submittedName>
        <fullName evidence="1">Uncharacterized protein</fullName>
    </submittedName>
</protein>
<reference evidence="2" key="1">
    <citation type="submission" date="2024-04" db="EMBL/GenBank/DDBJ databases">
        <title>Salinicola lusitanus LLJ914,a marine bacterium isolated from the Okinawa Trough.</title>
        <authorList>
            <person name="Li J."/>
        </authorList>
    </citation>
    <scope>NUCLEOTIDE SEQUENCE [LARGE SCALE GENOMIC DNA]</scope>
</reference>
<sequence length="170" mass="19590">MVRRLSLQPFDDNYPSIAPITFRSIDEVSTGQSRISRSARNTRKRLRHLNKALKTQRENRYTLNTSGFSQEKSYYTELLLNQFDDNDPSIARFTVGIMDEVNTGKTRISRSARNTRKRLRHLNKASKAQRGNKRKLNLTKLTDSAFNYKAPHGLTPVTLQDKTRHSLAPV</sequence>
<keyword evidence="2" id="KW-1185">Reference proteome</keyword>
<name>A0AAW0MLL9_9GOBI</name>
<accession>A0AAW0MLL9</accession>
<comment type="caution">
    <text evidence="1">The sequence shown here is derived from an EMBL/GenBank/DDBJ whole genome shotgun (WGS) entry which is preliminary data.</text>
</comment>
<proteinExistence type="predicted"/>
<evidence type="ECO:0000313" key="1">
    <source>
        <dbReference type="EMBL" id="KAK7879208.1"/>
    </source>
</evidence>
<dbReference type="AlphaFoldDB" id="A0AAW0MLL9"/>
<organism evidence="1 2">
    <name type="scientific">Mugilogobius chulae</name>
    <name type="common">yellowstripe goby</name>
    <dbReference type="NCBI Taxonomy" id="88201"/>
    <lineage>
        <taxon>Eukaryota</taxon>
        <taxon>Metazoa</taxon>
        <taxon>Chordata</taxon>
        <taxon>Craniata</taxon>
        <taxon>Vertebrata</taxon>
        <taxon>Euteleostomi</taxon>
        <taxon>Actinopterygii</taxon>
        <taxon>Neopterygii</taxon>
        <taxon>Teleostei</taxon>
        <taxon>Neoteleostei</taxon>
        <taxon>Acanthomorphata</taxon>
        <taxon>Gobiaria</taxon>
        <taxon>Gobiiformes</taxon>
        <taxon>Gobioidei</taxon>
        <taxon>Gobiidae</taxon>
        <taxon>Gobionellinae</taxon>
        <taxon>Mugilogobius</taxon>
    </lineage>
</organism>
<dbReference type="Proteomes" id="UP001460270">
    <property type="component" value="Unassembled WGS sequence"/>
</dbReference>